<evidence type="ECO:0000259" key="3">
    <source>
        <dbReference type="Pfam" id="PF01170"/>
    </source>
</evidence>
<dbReference type="PANTHER" id="PTHR47313">
    <property type="entry name" value="RIBOSOMAL RNA LARGE SUBUNIT METHYLTRANSFERASE K/L"/>
    <property type="match status" value="1"/>
</dbReference>
<dbReference type="RefSeq" id="WP_077806775.1">
    <property type="nucleotide sequence ID" value="NZ_BJXS01000002.1"/>
</dbReference>
<dbReference type="Gene3D" id="3.40.50.150">
    <property type="entry name" value="Vaccinia Virus protein VP39"/>
    <property type="match status" value="1"/>
</dbReference>
<dbReference type="InterPro" id="IPR002052">
    <property type="entry name" value="DNA_methylase_N6_adenine_CS"/>
</dbReference>
<evidence type="ECO:0000256" key="1">
    <source>
        <dbReference type="ARBA" id="ARBA00022603"/>
    </source>
</evidence>
<dbReference type="PROSITE" id="PS00092">
    <property type="entry name" value="N6_MTASE"/>
    <property type="match status" value="1"/>
</dbReference>
<dbReference type="InterPro" id="IPR029063">
    <property type="entry name" value="SAM-dependent_MTases_sf"/>
</dbReference>
<name>A0A1U9KPZ6_9PROT</name>
<dbReference type="Pfam" id="PF02926">
    <property type="entry name" value="THUMP"/>
    <property type="match status" value="1"/>
</dbReference>
<accession>A0A1U9KPZ6</accession>
<dbReference type="OrthoDB" id="9809404at2"/>
<dbReference type="KEGG" id="nch:A0U93_07340"/>
<dbReference type="PRINTS" id="PR00507">
    <property type="entry name" value="N12N6MTFRASE"/>
</dbReference>
<dbReference type="InterPro" id="IPR053943">
    <property type="entry name" value="RlmKL-like_Mtase_CS"/>
</dbReference>
<dbReference type="STRING" id="320497.A0U93_07340"/>
<dbReference type="SUPFAM" id="SSF53335">
    <property type="entry name" value="S-adenosyl-L-methionine-dependent methyltransferases"/>
    <property type="match status" value="1"/>
</dbReference>
<keyword evidence="1 6" id="KW-0489">Methyltransferase</keyword>
<dbReference type="InterPro" id="IPR004114">
    <property type="entry name" value="THUMP_dom"/>
</dbReference>
<feature type="domain" description="Ribosomal RNA large subunit methyltransferase K/L-like methyltransferase" evidence="3">
    <location>
        <begin position="161"/>
        <end position="345"/>
    </location>
</feature>
<dbReference type="GO" id="GO:0008990">
    <property type="term" value="F:rRNA (guanine-N2-)-methyltransferase activity"/>
    <property type="evidence" value="ECO:0007669"/>
    <property type="project" value="TreeGrafter"/>
</dbReference>
<dbReference type="GO" id="GO:0070043">
    <property type="term" value="F:rRNA (guanine-N7-)-methyltransferase activity"/>
    <property type="evidence" value="ECO:0007669"/>
    <property type="project" value="TreeGrafter"/>
</dbReference>
<feature type="domain" description="THUMP" evidence="4">
    <location>
        <begin position="74"/>
        <end position="152"/>
    </location>
</feature>
<dbReference type="PANTHER" id="PTHR47313:SF1">
    <property type="entry name" value="RIBOSOMAL RNA LARGE SUBUNIT METHYLTRANSFERASE K_L"/>
    <property type="match status" value="1"/>
</dbReference>
<dbReference type="PROSITE" id="PS01261">
    <property type="entry name" value="UPF0020"/>
    <property type="match status" value="1"/>
</dbReference>
<keyword evidence="7" id="KW-1185">Reference proteome</keyword>
<organism evidence="6 7">
    <name type="scientific">Neoasaia chiangmaiensis</name>
    <dbReference type="NCBI Taxonomy" id="320497"/>
    <lineage>
        <taxon>Bacteria</taxon>
        <taxon>Pseudomonadati</taxon>
        <taxon>Pseudomonadota</taxon>
        <taxon>Alphaproteobacteria</taxon>
        <taxon>Acetobacterales</taxon>
        <taxon>Acetobacteraceae</taxon>
        <taxon>Neoasaia</taxon>
    </lineage>
</organism>
<dbReference type="Pfam" id="PF22020">
    <property type="entry name" value="RlmL_1st"/>
    <property type="match status" value="1"/>
</dbReference>
<dbReference type="GO" id="GO:0003723">
    <property type="term" value="F:RNA binding"/>
    <property type="evidence" value="ECO:0007669"/>
    <property type="project" value="InterPro"/>
</dbReference>
<proteinExistence type="predicted"/>
<dbReference type="Gene3D" id="3.30.2130.30">
    <property type="match status" value="1"/>
</dbReference>
<dbReference type="EMBL" id="CP014691">
    <property type="protein sequence ID" value="AQS87780.1"/>
    <property type="molecule type" value="Genomic_DNA"/>
</dbReference>
<dbReference type="InterPro" id="IPR054170">
    <property type="entry name" value="RlmL_1st"/>
</dbReference>
<dbReference type="AlphaFoldDB" id="A0A1U9KPZ6"/>
<evidence type="ECO:0000256" key="2">
    <source>
        <dbReference type="ARBA" id="ARBA00022679"/>
    </source>
</evidence>
<keyword evidence="2 6" id="KW-0808">Transferase</keyword>
<gene>
    <name evidence="6" type="ORF">A0U93_07340</name>
</gene>
<feature type="domain" description="RlmL ferredoxin-like" evidence="5">
    <location>
        <begin position="8"/>
        <end position="63"/>
    </location>
</feature>
<dbReference type="Proteomes" id="UP000188604">
    <property type="component" value="Chromosome"/>
</dbReference>
<protein>
    <submittedName>
        <fullName evidence="6">RNA methyltransferase</fullName>
    </submittedName>
</protein>
<dbReference type="Pfam" id="PF01170">
    <property type="entry name" value="UPF0020"/>
    <property type="match status" value="1"/>
</dbReference>
<evidence type="ECO:0000313" key="6">
    <source>
        <dbReference type="EMBL" id="AQS87780.1"/>
    </source>
</evidence>
<dbReference type="InterPro" id="IPR000241">
    <property type="entry name" value="RlmKL-like_Mtase"/>
</dbReference>
<evidence type="ECO:0000259" key="4">
    <source>
        <dbReference type="Pfam" id="PF02926"/>
    </source>
</evidence>
<evidence type="ECO:0000259" key="5">
    <source>
        <dbReference type="Pfam" id="PF22020"/>
    </source>
</evidence>
<sequence length="372" mass="40738">MTTQTDFEIFLTAPPGLEAVLCEEVRLKGFKRPQAVPGGVVTRGGWPDIWRANLWIRGATRVLARIDAFHVKHLAHLDDRARRVEWAAVLRPDVPFRVEASSAASRIYHAGAAAERIGKAIRETLGAPCDPENAGIVVRARIEHDLCTISVDTSGTLLHRRGHKEAVNRAPMRETMASLFLRQCGFDGSETVIDPMCGSGTFVIEAAEIAARLNPGRSRHFAFEHLATFDAQAWQSMRDVRRESPPGVRFHGRDRDAGAIAMSRANAERAGVTDRTDFQQGTISELEPPEGPAGLVIANPPYGTRIGDKGKLVPLYRTFGRVLKERFPGWRVAIVTAEAGLARATELPFRPTGAPVPHGGLRVTLYQTDPLA</sequence>
<dbReference type="CDD" id="cd11715">
    <property type="entry name" value="THUMP_AdoMetMT"/>
    <property type="match status" value="1"/>
</dbReference>
<reference evidence="6 7" key="1">
    <citation type="submission" date="2016-03" db="EMBL/GenBank/DDBJ databases">
        <title>Acetic acid bacteria sequencing.</title>
        <authorList>
            <person name="Brandt J."/>
            <person name="Jakob F."/>
            <person name="Vogel R.F."/>
        </authorList>
    </citation>
    <scope>NUCLEOTIDE SEQUENCE [LARGE SCALE GENOMIC DNA]</scope>
    <source>
        <strain evidence="6 7">NBRC 101099</strain>
    </source>
</reference>
<evidence type="ECO:0000313" key="7">
    <source>
        <dbReference type="Proteomes" id="UP000188604"/>
    </source>
</evidence>